<comment type="caution">
    <text evidence="1">The sequence shown here is derived from an EMBL/GenBank/DDBJ whole genome shotgun (WGS) entry which is preliminary data.</text>
</comment>
<name>A0ABV5CZ80_9ACTN</name>
<evidence type="ECO:0000313" key="1">
    <source>
        <dbReference type="EMBL" id="MFB6397318.1"/>
    </source>
</evidence>
<dbReference type="RefSeq" id="WP_375736448.1">
    <property type="nucleotide sequence ID" value="NZ_JBCGDC010000136.1"/>
</dbReference>
<dbReference type="EMBL" id="JBCGDC010000136">
    <property type="protein sequence ID" value="MFB6397318.1"/>
    <property type="molecule type" value="Genomic_DNA"/>
</dbReference>
<protein>
    <submittedName>
        <fullName evidence="1">Uncharacterized protein</fullName>
    </submittedName>
</protein>
<accession>A0ABV5CZ80</accession>
<proteinExistence type="predicted"/>
<reference evidence="1 2" key="1">
    <citation type="submission" date="2024-04" db="EMBL/GenBank/DDBJ databases">
        <title>Polymorphospora sp. isolated from Baiyangdian Lake in Xiong'an New Area.</title>
        <authorList>
            <person name="Zhang X."/>
            <person name="Liu J."/>
        </authorList>
    </citation>
    <scope>NUCLEOTIDE SEQUENCE [LARGE SCALE GENOMIC DNA]</scope>
    <source>
        <strain evidence="1 2">2-325</strain>
    </source>
</reference>
<dbReference type="Proteomes" id="UP001582793">
    <property type="component" value="Unassembled WGS sequence"/>
</dbReference>
<gene>
    <name evidence="1" type="ORF">AAFH96_30105</name>
</gene>
<sequence length="357" mass="37794">MNTAVPVTAAPFALDAAPTGAARLQVRVLLDTGPTADEVDRMEALFDGCGMAAYAEGHSYGGPPPTSAFLIVLNIPLAPFLDTFAGTGTDAGTGTGTEPDTVGDGAARLAAVVRTLQAMRADEELWGRPHGVKLEDSHSGHGVLLEAGLLDAAYDALLDLDLSGLDQWAIPVQLEWHPALHTWQARLTTVPRRFARRVPLRARAADSPRARQCDDAEIGELWRLAGSAEVPAVTWQRAQIVLLSAQGSNIASIAQHTVTGAGRVRAVIRNFNDDGFASFDPGYDRGERPQPTPAELRDARAVAARGPAAYGLTGPAWDVATLGDFLVREGVVEDVDPDWLAALLTGTGTDHLHRDGI</sequence>
<evidence type="ECO:0000313" key="2">
    <source>
        <dbReference type="Proteomes" id="UP001582793"/>
    </source>
</evidence>
<organism evidence="1 2">
    <name type="scientific">Polymorphospora lycopeni</name>
    <dbReference type="NCBI Taxonomy" id="3140240"/>
    <lineage>
        <taxon>Bacteria</taxon>
        <taxon>Bacillati</taxon>
        <taxon>Actinomycetota</taxon>
        <taxon>Actinomycetes</taxon>
        <taxon>Micromonosporales</taxon>
        <taxon>Micromonosporaceae</taxon>
        <taxon>Polymorphospora</taxon>
    </lineage>
</organism>
<keyword evidence="2" id="KW-1185">Reference proteome</keyword>